<dbReference type="RefSeq" id="WP_076347031.1">
    <property type="nucleotide sequence ID" value="NZ_FTOO01000006.1"/>
</dbReference>
<evidence type="ECO:0000256" key="13">
    <source>
        <dbReference type="ARBA" id="ARBA00023098"/>
    </source>
</evidence>
<dbReference type="FunFam" id="1.20.120.1760:FF:000004">
    <property type="entry name" value="CDP-diacylglycerol--glycerol-3-phosphate 3-phosphatidyltransferase"/>
    <property type="match status" value="1"/>
</dbReference>
<keyword evidence="9" id="KW-0444">Lipid biosynthesis</keyword>
<evidence type="ECO:0000256" key="14">
    <source>
        <dbReference type="ARBA" id="ARBA00023136"/>
    </source>
</evidence>
<evidence type="ECO:0000256" key="18">
    <source>
        <dbReference type="NCBIfam" id="TIGR00560"/>
    </source>
</evidence>
<evidence type="ECO:0000256" key="9">
    <source>
        <dbReference type="ARBA" id="ARBA00022516"/>
    </source>
</evidence>
<keyword evidence="16" id="KW-1208">Phospholipid metabolism</keyword>
<dbReference type="Proteomes" id="UP000186156">
    <property type="component" value="Unassembled WGS sequence"/>
</dbReference>
<accession>A0A1N7MTR6</accession>
<dbReference type="PANTHER" id="PTHR14269:SF62">
    <property type="entry name" value="CDP-DIACYLGLYCEROL--GLYCEROL-3-PHOSPHATE 3-PHOSPHATIDYLTRANSFERASE 1, CHLOROPLASTIC"/>
    <property type="match status" value="1"/>
</dbReference>
<dbReference type="OrthoDB" id="9796672at2"/>
<evidence type="ECO:0000256" key="19">
    <source>
        <dbReference type="RuleBase" id="RU003750"/>
    </source>
</evidence>
<keyword evidence="10 19" id="KW-0808">Transferase</keyword>
<keyword evidence="15" id="KW-0594">Phospholipid biosynthesis</keyword>
<evidence type="ECO:0000256" key="7">
    <source>
        <dbReference type="ARBA" id="ARBA00014944"/>
    </source>
</evidence>
<evidence type="ECO:0000256" key="12">
    <source>
        <dbReference type="ARBA" id="ARBA00022989"/>
    </source>
</evidence>
<evidence type="ECO:0000256" key="10">
    <source>
        <dbReference type="ARBA" id="ARBA00022679"/>
    </source>
</evidence>
<keyword evidence="13" id="KW-0443">Lipid metabolism</keyword>
<dbReference type="NCBIfam" id="TIGR00560">
    <property type="entry name" value="pgsA"/>
    <property type="match status" value="1"/>
</dbReference>
<dbReference type="InterPro" id="IPR048254">
    <property type="entry name" value="CDP_ALCOHOL_P_TRANSF_CS"/>
</dbReference>
<evidence type="ECO:0000256" key="17">
    <source>
        <dbReference type="ARBA" id="ARBA00048586"/>
    </source>
</evidence>
<feature type="transmembrane region" description="Helical" evidence="20">
    <location>
        <begin position="164"/>
        <end position="182"/>
    </location>
</feature>
<dbReference type="GO" id="GO:0005886">
    <property type="term" value="C:plasma membrane"/>
    <property type="evidence" value="ECO:0007669"/>
    <property type="project" value="UniProtKB-SubCell"/>
</dbReference>
<keyword evidence="14 20" id="KW-0472">Membrane</keyword>
<dbReference type="Pfam" id="PF01066">
    <property type="entry name" value="CDP-OH_P_transf"/>
    <property type="match status" value="1"/>
</dbReference>
<dbReference type="EC" id="2.7.8.5" evidence="6 18"/>
<dbReference type="GO" id="GO:0008444">
    <property type="term" value="F:CDP-diacylglycerol-glycerol-3-phosphate 3-phosphatidyltransferase activity"/>
    <property type="evidence" value="ECO:0007669"/>
    <property type="project" value="UniProtKB-UniRule"/>
</dbReference>
<comment type="pathway">
    <text evidence="3">Phospholipid metabolism; phosphatidylglycerol biosynthesis; phosphatidylglycerol from CDP-diacylglycerol: step 1/2.</text>
</comment>
<evidence type="ECO:0000256" key="2">
    <source>
        <dbReference type="ARBA" id="ARBA00004651"/>
    </source>
</evidence>
<keyword evidence="12 20" id="KW-1133">Transmembrane helix</keyword>
<reference evidence="22" key="1">
    <citation type="submission" date="2017-01" db="EMBL/GenBank/DDBJ databases">
        <authorList>
            <person name="Varghese N."/>
            <person name="Submissions S."/>
        </authorList>
    </citation>
    <scope>NUCLEOTIDE SEQUENCE [LARGE SCALE GENOMIC DNA]</scope>
    <source>
        <strain evidence="22">DSM 16176</strain>
    </source>
</reference>
<dbReference type="InterPro" id="IPR000462">
    <property type="entry name" value="CDP-OH_P_trans"/>
</dbReference>
<evidence type="ECO:0000256" key="1">
    <source>
        <dbReference type="ARBA" id="ARBA00003973"/>
    </source>
</evidence>
<evidence type="ECO:0000256" key="15">
    <source>
        <dbReference type="ARBA" id="ARBA00023209"/>
    </source>
</evidence>
<dbReference type="PIRSF" id="PIRSF000847">
    <property type="entry name" value="Phos_ph_gly_syn"/>
    <property type="match status" value="1"/>
</dbReference>
<dbReference type="InterPro" id="IPR004570">
    <property type="entry name" value="Phosphatidylglycerol_P_synth"/>
</dbReference>
<comment type="pathway">
    <text evidence="4">Lipid metabolism.</text>
</comment>
<dbReference type="AlphaFoldDB" id="A0A1N7MTR6"/>
<organism evidence="21 22">
    <name type="scientific">Alicyclobacillus vulcanalis</name>
    <dbReference type="NCBI Taxonomy" id="252246"/>
    <lineage>
        <taxon>Bacteria</taxon>
        <taxon>Bacillati</taxon>
        <taxon>Bacillota</taxon>
        <taxon>Bacilli</taxon>
        <taxon>Bacillales</taxon>
        <taxon>Alicyclobacillaceae</taxon>
        <taxon>Alicyclobacillus</taxon>
    </lineage>
</organism>
<evidence type="ECO:0000313" key="22">
    <source>
        <dbReference type="Proteomes" id="UP000186156"/>
    </source>
</evidence>
<sequence>MNLANRITLARILLVPVVCVILLVPFHIGSVTFHGQTTTANEALASFVFIAAAATDALDGRIARKRNLITNFGKFLDPLADKLLVSAVLIILVQMQRMPAWVAIVIISREFAVTGLRLIAAGDGVVVAASQWGKWKTTAQMVGIVLLILNNFPFSVINVPVAQVMIYVMAMMTVVSAIDYFMKNREMILSRAS</sequence>
<evidence type="ECO:0000256" key="5">
    <source>
        <dbReference type="ARBA" id="ARBA00010441"/>
    </source>
</evidence>
<feature type="transmembrane region" description="Helical" evidence="20">
    <location>
        <begin position="39"/>
        <end position="58"/>
    </location>
</feature>
<dbReference type="UniPathway" id="UPA00084">
    <property type="reaction ID" value="UER00503"/>
</dbReference>
<dbReference type="PANTHER" id="PTHR14269">
    <property type="entry name" value="CDP-DIACYLGLYCEROL--GLYCEROL-3-PHOSPHATE 3-PHOSPHATIDYLTRANSFERASE-RELATED"/>
    <property type="match status" value="1"/>
</dbReference>
<evidence type="ECO:0000256" key="11">
    <source>
        <dbReference type="ARBA" id="ARBA00022692"/>
    </source>
</evidence>
<comment type="subcellular location">
    <subcellularLocation>
        <location evidence="2">Cell membrane</location>
        <topology evidence="2">Multi-pass membrane protein</topology>
    </subcellularLocation>
</comment>
<keyword evidence="11 20" id="KW-0812">Transmembrane</keyword>
<feature type="transmembrane region" description="Helical" evidence="20">
    <location>
        <begin position="12"/>
        <end position="33"/>
    </location>
</feature>
<keyword evidence="22" id="KW-1185">Reference proteome</keyword>
<evidence type="ECO:0000256" key="6">
    <source>
        <dbReference type="ARBA" id="ARBA00013170"/>
    </source>
</evidence>
<name>A0A1N7MTR6_9BACL</name>
<proteinExistence type="inferred from homology"/>
<dbReference type="PROSITE" id="PS00379">
    <property type="entry name" value="CDP_ALCOHOL_P_TRANSF"/>
    <property type="match status" value="1"/>
</dbReference>
<protein>
    <recommendedName>
        <fullName evidence="7 18">CDP-diacylglycerol--glycerol-3-phosphate 3-phosphatidyltransferase</fullName>
        <ecNumber evidence="6 18">2.7.8.5</ecNumber>
    </recommendedName>
</protein>
<comment type="catalytic activity">
    <reaction evidence="17">
        <text>a CDP-1,2-diacyl-sn-glycerol + sn-glycerol 3-phosphate = a 1,2-diacyl-sn-glycero-3-phospho-(1'-sn-glycero-3'-phosphate) + CMP + H(+)</text>
        <dbReference type="Rhea" id="RHEA:12593"/>
        <dbReference type="ChEBI" id="CHEBI:15378"/>
        <dbReference type="ChEBI" id="CHEBI:57597"/>
        <dbReference type="ChEBI" id="CHEBI:58332"/>
        <dbReference type="ChEBI" id="CHEBI:60110"/>
        <dbReference type="ChEBI" id="CHEBI:60377"/>
        <dbReference type="EC" id="2.7.8.5"/>
    </reaction>
</comment>
<dbReference type="InterPro" id="IPR050324">
    <property type="entry name" value="CDP-alcohol_PTase-I"/>
</dbReference>
<evidence type="ECO:0000256" key="8">
    <source>
        <dbReference type="ARBA" id="ARBA00022475"/>
    </source>
</evidence>
<keyword evidence="8" id="KW-1003">Cell membrane</keyword>
<evidence type="ECO:0000256" key="16">
    <source>
        <dbReference type="ARBA" id="ARBA00023264"/>
    </source>
</evidence>
<dbReference type="GO" id="GO:0006655">
    <property type="term" value="P:phosphatidylglycerol biosynthetic process"/>
    <property type="evidence" value="ECO:0007669"/>
    <property type="project" value="UniProtKB-UniPathway"/>
</dbReference>
<dbReference type="InterPro" id="IPR043130">
    <property type="entry name" value="CDP-OH_PTrfase_TM_dom"/>
</dbReference>
<dbReference type="STRING" id="252246.SAMN05421799_106112"/>
<evidence type="ECO:0000256" key="3">
    <source>
        <dbReference type="ARBA" id="ARBA00005042"/>
    </source>
</evidence>
<evidence type="ECO:0000313" key="21">
    <source>
        <dbReference type="EMBL" id="SIS89486.1"/>
    </source>
</evidence>
<feature type="transmembrane region" description="Helical" evidence="20">
    <location>
        <begin position="79"/>
        <end position="95"/>
    </location>
</feature>
<dbReference type="EMBL" id="FTOO01000006">
    <property type="protein sequence ID" value="SIS89486.1"/>
    <property type="molecule type" value="Genomic_DNA"/>
</dbReference>
<evidence type="ECO:0000256" key="20">
    <source>
        <dbReference type="SAM" id="Phobius"/>
    </source>
</evidence>
<comment type="similarity">
    <text evidence="5 19">Belongs to the CDP-alcohol phosphatidyltransferase class-I family.</text>
</comment>
<gene>
    <name evidence="21" type="ORF">SAMN05421799_106112</name>
</gene>
<comment type="function">
    <text evidence="1">This protein catalyzes the committed step to the synthesis of the acidic phospholipids.</text>
</comment>
<evidence type="ECO:0000256" key="4">
    <source>
        <dbReference type="ARBA" id="ARBA00005189"/>
    </source>
</evidence>
<dbReference type="Gene3D" id="1.20.120.1760">
    <property type="match status" value="1"/>
</dbReference>